<dbReference type="AlphaFoldDB" id="A0A0D5LMA3"/>
<sequence>MRNGLKQFYDPVAVTLLTGFLGSGKTTLINELVSDPRMHETAVIINEFGSIAIDHDLVRTGSERYIRTTTGCLCCSATSDIRTSLFELHEARMKGAIGPISRVVIETTGLADPAPIINSLIPGGAPATALRDHAVARHFYLQGVITTFDTIDGRSTLASFIEGWKQLAFADAVILTKTDIAEEKRNWARELAVLNPAARFHDRNGPGFDLVSLLGETPYSVSQKAEDVNGWLAMERLSPHPEHDHDPNRHGDEIEAFYLTSETPLDPDAIGILLGVLVSPQNRGLIRMKGLVALSDDPERPMVIHAVQHRMDPTVRLPQWPGEERGTRIVLIGMDLPQQQIRALFDALVARSKKSRRKTA</sequence>
<proteinExistence type="inferred from homology"/>
<accession>A0A0D5LMA3</accession>
<dbReference type="HOGENOM" id="CLU_017452_0_2_5"/>
<evidence type="ECO:0000256" key="5">
    <source>
        <dbReference type="ARBA" id="ARBA00045658"/>
    </source>
</evidence>
<dbReference type="InterPro" id="IPR027417">
    <property type="entry name" value="P-loop_NTPase"/>
</dbReference>
<comment type="function">
    <text evidence="5">Zinc chaperone that directly transfers zinc cofactor to target proteins, thereby activating them. Zinc is transferred from the CXCC motif in the GTPase domain to the zinc binding site in target proteins in a process requiring GTP hydrolysis.</text>
</comment>
<keyword evidence="9" id="KW-1185">Reference proteome</keyword>
<name>A0A0D5LMA3_MAREN</name>
<dbReference type="Pfam" id="PF07683">
    <property type="entry name" value="CobW_C"/>
    <property type="match status" value="1"/>
</dbReference>
<dbReference type="PANTHER" id="PTHR13748:SF62">
    <property type="entry name" value="COBW DOMAIN-CONTAINING PROTEIN"/>
    <property type="match status" value="1"/>
</dbReference>
<evidence type="ECO:0000256" key="4">
    <source>
        <dbReference type="ARBA" id="ARBA00034320"/>
    </source>
</evidence>
<dbReference type="SUPFAM" id="SSF52540">
    <property type="entry name" value="P-loop containing nucleoside triphosphate hydrolases"/>
    <property type="match status" value="1"/>
</dbReference>
<evidence type="ECO:0000259" key="7">
    <source>
        <dbReference type="SMART" id="SM00833"/>
    </source>
</evidence>
<comment type="similarity">
    <text evidence="4">Belongs to the SIMIBI class G3E GTPase family. ZNG1 subfamily.</text>
</comment>
<evidence type="ECO:0000256" key="2">
    <source>
        <dbReference type="ARBA" id="ARBA00022801"/>
    </source>
</evidence>
<dbReference type="Gene3D" id="3.30.1220.10">
    <property type="entry name" value="CobW-like, C-terminal domain"/>
    <property type="match status" value="1"/>
</dbReference>
<dbReference type="Pfam" id="PF02492">
    <property type="entry name" value="cobW"/>
    <property type="match status" value="1"/>
</dbReference>
<evidence type="ECO:0000256" key="3">
    <source>
        <dbReference type="ARBA" id="ARBA00023186"/>
    </source>
</evidence>
<keyword evidence="1" id="KW-0547">Nucleotide-binding</keyword>
<comment type="catalytic activity">
    <reaction evidence="6">
        <text>GTP + H2O = GDP + phosphate + H(+)</text>
        <dbReference type="Rhea" id="RHEA:19669"/>
        <dbReference type="ChEBI" id="CHEBI:15377"/>
        <dbReference type="ChEBI" id="CHEBI:15378"/>
        <dbReference type="ChEBI" id="CHEBI:37565"/>
        <dbReference type="ChEBI" id="CHEBI:43474"/>
        <dbReference type="ChEBI" id="CHEBI:58189"/>
    </reaction>
    <physiologicalReaction direction="left-to-right" evidence="6">
        <dbReference type="Rhea" id="RHEA:19670"/>
    </physiologicalReaction>
</comment>
<organism evidence="8 9">
    <name type="scientific">Martelella endophytica</name>
    <dbReference type="NCBI Taxonomy" id="1486262"/>
    <lineage>
        <taxon>Bacteria</taxon>
        <taxon>Pseudomonadati</taxon>
        <taxon>Pseudomonadota</taxon>
        <taxon>Alphaproteobacteria</taxon>
        <taxon>Hyphomicrobiales</taxon>
        <taxon>Aurantimonadaceae</taxon>
        <taxon>Martelella</taxon>
    </lineage>
</organism>
<dbReference type="EMBL" id="CP010803">
    <property type="protein sequence ID" value="AJY45085.1"/>
    <property type="molecule type" value="Genomic_DNA"/>
</dbReference>
<protein>
    <submittedName>
        <fullName evidence="8">Cobalamin biosynthesis protein</fullName>
    </submittedName>
</protein>
<evidence type="ECO:0000256" key="6">
    <source>
        <dbReference type="ARBA" id="ARBA00049117"/>
    </source>
</evidence>
<dbReference type="InterPro" id="IPR011629">
    <property type="entry name" value="CobW-like_C"/>
</dbReference>
<dbReference type="PANTHER" id="PTHR13748">
    <property type="entry name" value="COBW-RELATED"/>
    <property type="match status" value="1"/>
</dbReference>
<dbReference type="SMART" id="SM00833">
    <property type="entry name" value="CobW_C"/>
    <property type="match status" value="1"/>
</dbReference>
<dbReference type="GO" id="GO:0000166">
    <property type="term" value="F:nucleotide binding"/>
    <property type="evidence" value="ECO:0007669"/>
    <property type="project" value="UniProtKB-KW"/>
</dbReference>
<dbReference type="Gene3D" id="3.40.50.300">
    <property type="entry name" value="P-loop containing nucleotide triphosphate hydrolases"/>
    <property type="match status" value="1"/>
</dbReference>
<dbReference type="KEGG" id="mey:TM49_04290"/>
<dbReference type="Proteomes" id="UP000032611">
    <property type="component" value="Chromosome"/>
</dbReference>
<dbReference type="CDD" id="cd03112">
    <property type="entry name" value="CobW-like"/>
    <property type="match status" value="1"/>
</dbReference>
<keyword evidence="2" id="KW-0378">Hydrolase</keyword>
<gene>
    <name evidence="8" type="ORF">TM49_04290</name>
</gene>
<dbReference type="PATRIC" id="fig|1486262.3.peg.877"/>
<evidence type="ECO:0000313" key="8">
    <source>
        <dbReference type="EMBL" id="AJY45085.1"/>
    </source>
</evidence>
<reference evidence="8 9" key="1">
    <citation type="journal article" date="2015" name="Genome Announc.">
        <title>Complete genome sequence of Martelella endophytica YC6887, which has antifungal activity associated with a halophyte.</title>
        <authorList>
            <person name="Khan A."/>
            <person name="Khan H."/>
            <person name="Chung E.J."/>
            <person name="Hossain M.T."/>
            <person name="Chung Y.R."/>
        </authorList>
    </citation>
    <scope>NUCLEOTIDE SEQUENCE [LARGE SCALE GENOMIC DNA]</scope>
    <source>
        <strain evidence="8">YC6887</strain>
    </source>
</reference>
<dbReference type="GO" id="GO:0016787">
    <property type="term" value="F:hydrolase activity"/>
    <property type="evidence" value="ECO:0007669"/>
    <property type="project" value="UniProtKB-KW"/>
</dbReference>
<keyword evidence="3" id="KW-0143">Chaperone</keyword>
<dbReference type="InterPro" id="IPR036627">
    <property type="entry name" value="CobW-likC_sf"/>
</dbReference>
<dbReference type="InterPro" id="IPR051316">
    <property type="entry name" value="Zinc-reg_GTPase_activator"/>
</dbReference>
<dbReference type="InterPro" id="IPR003495">
    <property type="entry name" value="CobW/HypB/UreG_nucleotide-bd"/>
</dbReference>
<evidence type="ECO:0000256" key="1">
    <source>
        <dbReference type="ARBA" id="ARBA00022741"/>
    </source>
</evidence>
<dbReference type="STRING" id="1486262.TM49_04290"/>
<dbReference type="GO" id="GO:0005737">
    <property type="term" value="C:cytoplasm"/>
    <property type="evidence" value="ECO:0007669"/>
    <property type="project" value="TreeGrafter"/>
</dbReference>
<dbReference type="SUPFAM" id="SSF90002">
    <property type="entry name" value="Hypothetical protein YjiA, C-terminal domain"/>
    <property type="match status" value="1"/>
</dbReference>
<feature type="domain" description="CobW C-terminal" evidence="7">
    <location>
        <begin position="254"/>
        <end position="349"/>
    </location>
</feature>
<evidence type="ECO:0000313" key="9">
    <source>
        <dbReference type="Proteomes" id="UP000032611"/>
    </source>
</evidence>